<dbReference type="KEGG" id="ahel:Q31a_58750"/>
<evidence type="ECO:0000313" key="3">
    <source>
        <dbReference type="Proteomes" id="UP000318017"/>
    </source>
</evidence>
<evidence type="ECO:0000256" key="1">
    <source>
        <dbReference type="SAM" id="Phobius"/>
    </source>
</evidence>
<evidence type="ECO:0000313" key="2">
    <source>
        <dbReference type="EMBL" id="QDV27486.1"/>
    </source>
</evidence>
<dbReference type="EMBL" id="CP036298">
    <property type="protein sequence ID" value="QDV27486.1"/>
    <property type="molecule type" value="Genomic_DNA"/>
</dbReference>
<proteinExistence type="predicted"/>
<name>A0A518GFV4_9BACT</name>
<keyword evidence="3" id="KW-1185">Reference proteome</keyword>
<protein>
    <submittedName>
        <fullName evidence="2">Uncharacterized protein</fullName>
    </submittedName>
</protein>
<keyword evidence="1" id="KW-0812">Transmembrane</keyword>
<accession>A0A518GFV4</accession>
<gene>
    <name evidence="2" type="ORF">Q31a_58750</name>
</gene>
<dbReference type="Proteomes" id="UP000318017">
    <property type="component" value="Chromosome"/>
</dbReference>
<dbReference type="RefSeq" id="WP_145084957.1">
    <property type="nucleotide sequence ID" value="NZ_CP036298.1"/>
</dbReference>
<organism evidence="2 3">
    <name type="scientific">Aureliella helgolandensis</name>
    <dbReference type="NCBI Taxonomy" id="2527968"/>
    <lineage>
        <taxon>Bacteria</taxon>
        <taxon>Pseudomonadati</taxon>
        <taxon>Planctomycetota</taxon>
        <taxon>Planctomycetia</taxon>
        <taxon>Pirellulales</taxon>
        <taxon>Pirellulaceae</taxon>
        <taxon>Aureliella</taxon>
    </lineage>
</organism>
<dbReference type="OrthoDB" id="246496at2"/>
<dbReference type="AlphaFoldDB" id="A0A518GFV4"/>
<sequence length="457" mass="52108">MSSMRLRLQDIRLWLAIPLVMILVAACWFAWREWNAAQQFDRALAQLRSEHRVVDNASAEADLRARTHTEGTAAWNRISYRCSNSWTGSLTDRLPHLGNAPQLYPLNAESDWDEASQAGEYLTWMAPLIDEIDAASSYPTPVWQPILFDGFSTLLEPLQNSRQIARLLALETEYAIYTSDTKRALRGLRLMKLTADAYDWNNFLVGKLINIALHGMQEQMIRRSLQADIWSLEELVELRSLIAPAEDIQQIWPQLVDSERAMSVEYLADRQRTNGRWAGMSWLSQIPSIRQEYWRMTERWSTLGSEGLAGLVQRSHQMEDDFAAEARSDVLSNPIYALLGPAYSSIATAFQRQEDTRRLTLTALGIKQFQMTEKRWPENLSELEAVGLSPTETSTLTEGPFGFEVADDKAYVWSYDPNPRMQPPMGVSKVSATRPTLAQQEDIATAQEALWFLAEIW</sequence>
<keyword evidence="1" id="KW-0472">Membrane</keyword>
<dbReference type="PROSITE" id="PS51257">
    <property type="entry name" value="PROKAR_LIPOPROTEIN"/>
    <property type="match status" value="1"/>
</dbReference>
<feature type="transmembrane region" description="Helical" evidence="1">
    <location>
        <begin position="12"/>
        <end position="31"/>
    </location>
</feature>
<reference evidence="2 3" key="1">
    <citation type="submission" date="2019-02" db="EMBL/GenBank/DDBJ databases">
        <title>Deep-cultivation of Planctomycetes and their phenomic and genomic characterization uncovers novel biology.</title>
        <authorList>
            <person name="Wiegand S."/>
            <person name="Jogler M."/>
            <person name="Boedeker C."/>
            <person name="Pinto D."/>
            <person name="Vollmers J."/>
            <person name="Rivas-Marin E."/>
            <person name="Kohn T."/>
            <person name="Peeters S.H."/>
            <person name="Heuer A."/>
            <person name="Rast P."/>
            <person name="Oberbeckmann S."/>
            <person name="Bunk B."/>
            <person name="Jeske O."/>
            <person name="Meyerdierks A."/>
            <person name="Storesund J.E."/>
            <person name="Kallscheuer N."/>
            <person name="Luecker S."/>
            <person name="Lage O.M."/>
            <person name="Pohl T."/>
            <person name="Merkel B.J."/>
            <person name="Hornburger P."/>
            <person name="Mueller R.-W."/>
            <person name="Bruemmer F."/>
            <person name="Labrenz M."/>
            <person name="Spormann A.M."/>
            <person name="Op den Camp H."/>
            <person name="Overmann J."/>
            <person name="Amann R."/>
            <person name="Jetten M.S.M."/>
            <person name="Mascher T."/>
            <person name="Medema M.H."/>
            <person name="Devos D.P."/>
            <person name="Kaster A.-K."/>
            <person name="Ovreas L."/>
            <person name="Rohde M."/>
            <person name="Galperin M.Y."/>
            <person name="Jogler C."/>
        </authorList>
    </citation>
    <scope>NUCLEOTIDE SEQUENCE [LARGE SCALE GENOMIC DNA]</scope>
    <source>
        <strain evidence="2 3">Q31a</strain>
    </source>
</reference>
<keyword evidence="1" id="KW-1133">Transmembrane helix</keyword>